<feature type="region of interest" description="Disordered" evidence="1">
    <location>
        <begin position="27"/>
        <end position="58"/>
    </location>
</feature>
<accession>E5DGE7</accession>
<proteinExistence type="predicted"/>
<protein>
    <submittedName>
        <fullName evidence="2">Uncharacterized protein</fullName>
    </submittedName>
</protein>
<dbReference type="AlphaFoldDB" id="E5DGE7"/>
<dbReference type="EMBL" id="GU291844">
    <property type="protein sequence ID" value="ADQ38341.1"/>
    <property type="molecule type" value="Genomic_DNA"/>
</dbReference>
<evidence type="ECO:0000313" key="2">
    <source>
        <dbReference type="EMBL" id="ADQ38341.1"/>
    </source>
</evidence>
<evidence type="ECO:0000256" key="1">
    <source>
        <dbReference type="SAM" id="MobiDB-lite"/>
    </source>
</evidence>
<sequence>MDLGPWAETGPVRTISDTIALVLSQSPEVTSATEAQEAPAVTDKSQAEPNSGPIDYSG</sequence>
<name>E5DGE7_9PROT</name>
<organism evidence="2">
    <name type="scientific">Azospirillum baldaniorum</name>
    <dbReference type="NCBI Taxonomy" id="1064539"/>
    <lineage>
        <taxon>Bacteria</taxon>
        <taxon>Pseudomonadati</taxon>
        <taxon>Pseudomonadota</taxon>
        <taxon>Alphaproteobacteria</taxon>
        <taxon>Rhodospirillales</taxon>
        <taxon>Azospirillaceae</taxon>
        <taxon>Azospirillum</taxon>
    </lineage>
</organism>
<reference evidence="2" key="1">
    <citation type="journal article" date="2011" name="Mol. Plant Microbe Interact.">
        <title>The Pseudomonas secondary metabolite 2,4-diacetylphloroglucinol is a signal inducing rhizoplane expression of Azospirillum genes involved in plant-growth promotion.</title>
        <authorList>
            <person name="Combes-Meynet E."/>
            <person name="Pothier J.F."/>
            <person name="Moenne-Loccoz Y."/>
            <person name="Prigent-Combaret C."/>
        </authorList>
    </citation>
    <scope>NUCLEOTIDE SEQUENCE</scope>
    <source>
        <strain evidence="2">Sp245</strain>
    </source>
</reference>